<dbReference type="OMA" id="WVYRDEN"/>
<dbReference type="SUPFAM" id="SSF101936">
    <property type="entry name" value="DNA-binding pseudobarrel domain"/>
    <property type="match status" value="1"/>
</dbReference>
<evidence type="ECO:0000259" key="6">
    <source>
        <dbReference type="PROSITE" id="PS50863"/>
    </source>
</evidence>
<proteinExistence type="predicted"/>
<evidence type="ECO:0000256" key="3">
    <source>
        <dbReference type="ARBA" id="ARBA00023125"/>
    </source>
</evidence>
<comment type="caution">
    <text evidence="7">The sequence shown here is derived from an EMBL/GenBank/DDBJ whole genome shotgun (WGS) entry which is preliminary data.</text>
</comment>
<evidence type="ECO:0000256" key="2">
    <source>
        <dbReference type="ARBA" id="ARBA00023015"/>
    </source>
</evidence>
<evidence type="ECO:0000313" key="8">
    <source>
        <dbReference type="Proteomes" id="UP000187609"/>
    </source>
</evidence>
<dbReference type="Proteomes" id="UP000187609">
    <property type="component" value="Unassembled WGS sequence"/>
</dbReference>
<protein>
    <recommendedName>
        <fullName evidence="6">TF-B3 domain-containing protein</fullName>
    </recommendedName>
</protein>
<dbReference type="Pfam" id="PF02362">
    <property type="entry name" value="B3"/>
    <property type="match status" value="1"/>
</dbReference>
<keyword evidence="8" id="KW-1185">Reference proteome</keyword>
<dbReference type="OrthoDB" id="1273282at2759"/>
<evidence type="ECO:0000313" key="7">
    <source>
        <dbReference type="EMBL" id="OIT05938.1"/>
    </source>
</evidence>
<dbReference type="GO" id="GO:0005634">
    <property type="term" value="C:nucleus"/>
    <property type="evidence" value="ECO:0007669"/>
    <property type="project" value="UniProtKB-SubCell"/>
</dbReference>
<reference evidence="7" key="1">
    <citation type="submission" date="2016-11" db="EMBL/GenBank/DDBJ databases">
        <title>The genome of Nicotiana attenuata.</title>
        <authorList>
            <person name="Xu S."/>
            <person name="Brockmoeller T."/>
            <person name="Gaquerel E."/>
            <person name="Navarro A."/>
            <person name="Kuhl H."/>
            <person name="Gase K."/>
            <person name="Ling Z."/>
            <person name="Zhou W."/>
            <person name="Kreitzer C."/>
            <person name="Stanke M."/>
            <person name="Tang H."/>
            <person name="Lyons E."/>
            <person name="Pandey P."/>
            <person name="Pandey S.P."/>
            <person name="Timmermann B."/>
            <person name="Baldwin I.T."/>
        </authorList>
    </citation>
    <scope>NUCLEOTIDE SEQUENCE [LARGE SCALE GENOMIC DNA]</scope>
    <source>
        <strain evidence="7">UT</strain>
    </source>
</reference>
<organism evidence="7 8">
    <name type="scientific">Nicotiana attenuata</name>
    <name type="common">Coyote tobacco</name>
    <dbReference type="NCBI Taxonomy" id="49451"/>
    <lineage>
        <taxon>Eukaryota</taxon>
        <taxon>Viridiplantae</taxon>
        <taxon>Streptophyta</taxon>
        <taxon>Embryophyta</taxon>
        <taxon>Tracheophyta</taxon>
        <taxon>Spermatophyta</taxon>
        <taxon>Magnoliopsida</taxon>
        <taxon>eudicotyledons</taxon>
        <taxon>Gunneridae</taxon>
        <taxon>Pentapetalae</taxon>
        <taxon>asterids</taxon>
        <taxon>lamiids</taxon>
        <taxon>Solanales</taxon>
        <taxon>Solanaceae</taxon>
        <taxon>Nicotianoideae</taxon>
        <taxon>Nicotianeae</taxon>
        <taxon>Nicotiana</taxon>
    </lineage>
</organism>
<dbReference type="CDD" id="cd10017">
    <property type="entry name" value="B3_DNA"/>
    <property type="match status" value="1"/>
</dbReference>
<feature type="domain" description="TF-B3" evidence="6">
    <location>
        <begin position="66"/>
        <end position="160"/>
    </location>
</feature>
<dbReference type="EMBL" id="MJEQ01037184">
    <property type="protein sequence ID" value="OIT05938.1"/>
    <property type="molecule type" value="Genomic_DNA"/>
</dbReference>
<dbReference type="SMART" id="SM01019">
    <property type="entry name" value="B3"/>
    <property type="match status" value="1"/>
</dbReference>
<keyword evidence="5" id="KW-0539">Nucleus</keyword>
<evidence type="ECO:0000256" key="5">
    <source>
        <dbReference type="ARBA" id="ARBA00023242"/>
    </source>
</evidence>
<keyword evidence="3" id="KW-0238">DNA-binding</keyword>
<dbReference type="GO" id="GO:0003677">
    <property type="term" value="F:DNA binding"/>
    <property type="evidence" value="ECO:0007669"/>
    <property type="project" value="UniProtKB-KW"/>
</dbReference>
<dbReference type="InterPro" id="IPR003340">
    <property type="entry name" value="B3_DNA-bd"/>
</dbReference>
<keyword evidence="2" id="KW-0805">Transcription regulation</keyword>
<dbReference type="SMR" id="A0A1J6IMK1"/>
<gene>
    <name evidence="7" type="ORF">A4A49_36680</name>
</gene>
<dbReference type="AlphaFoldDB" id="A0A1J6IMK1"/>
<keyword evidence="4" id="KW-0804">Transcription</keyword>
<dbReference type="PROSITE" id="PS50863">
    <property type="entry name" value="B3"/>
    <property type="match status" value="1"/>
</dbReference>
<evidence type="ECO:0000256" key="1">
    <source>
        <dbReference type="ARBA" id="ARBA00004123"/>
    </source>
</evidence>
<sequence>MSEREDNSGLLDHLLEKNEIYDNFQDNAENSSTGFLQTKDSKGESPVAHCVMGTAWVYRDENGKQIFEKQLTEDDITSDHLQIPKRMANYIQSLELQRADPGEKYWEMDLQLDNWGDRECQFTGQWKEFVNENKLKAKDLVVIEIFNNEKRLKIGCSSDQKAINLNNPVFLRRLSRADVKGLYVKKLREQYSYDGNTGLIEIEPVIEMKLCSDIVYRYGGTNGVMFIQLPKKEVDKKMGRDLSLPAVGGEIALPLFDPVGNNVVEMKLVHTEKDEYHVGGEWEIYAAKYDLLMSDTIFLDKVTVHRDHDHDHDHELNNPTTAKFSYHYEITYQRRRGTSDQSSLAAAAATVLDNNIKDNGVNSCIML</sequence>
<evidence type="ECO:0000256" key="4">
    <source>
        <dbReference type="ARBA" id="ARBA00023163"/>
    </source>
</evidence>
<accession>A0A1J6IMK1</accession>
<dbReference type="Gene3D" id="2.40.330.10">
    <property type="entry name" value="DNA-binding pseudobarrel domain"/>
    <property type="match status" value="1"/>
</dbReference>
<comment type="subcellular location">
    <subcellularLocation>
        <location evidence="1">Nucleus</location>
    </subcellularLocation>
</comment>
<name>A0A1J6IMK1_NICAT</name>
<dbReference type="Gramene" id="OIT05938">
    <property type="protein sequence ID" value="OIT05938"/>
    <property type="gene ID" value="A4A49_36680"/>
</dbReference>
<dbReference type="InterPro" id="IPR015300">
    <property type="entry name" value="DNA-bd_pseudobarrel_sf"/>
</dbReference>
<dbReference type="KEGG" id="nau:109222920"/>